<proteinExistence type="predicted"/>
<dbReference type="Proteomes" id="UP000785679">
    <property type="component" value="Unassembled WGS sequence"/>
</dbReference>
<feature type="domain" description="RNA-editing substrate-binding complex 6 protein" evidence="1">
    <location>
        <begin position="26"/>
        <end position="145"/>
    </location>
</feature>
<name>A0A8J8P648_HALGN</name>
<protein>
    <recommendedName>
        <fullName evidence="1">RNA-editing substrate-binding complex 6 protein domain-containing protein</fullName>
    </recommendedName>
</protein>
<organism evidence="2 3">
    <name type="scientific">Halteria grandinella</name>
    <dbReference type="NCBI Taxonomy" id="5974"/>
    <lineage>
        <taxon>Eukaryota</taxon>
        <taxon>Sar</taxon>
        <taxon>Alveolata</taxon>
        <taxon>Ciliophora</taxon>
        <taxon>Intramacronucleata</taxon>
        <taxon>Spirotrichea</taxon>
        <taxon>Stichotrichia</taxon>
        <taxon>Sporadotrichida</taxon>
        <taxon>Halteriidae</taxon>
        <taxon>Halteria</taxon>
    </lineage>
</organism>
<sequence>MAYSKSQNGSSEFYQALEKHIMAFKEQFNTQELANIVYSFSKTPQCNKELLRDLESTVISKLDKAKPEELCTLLMAYTDSDRMNAPLLTHFELQFKAKFEEMNAEDISKYYYCFTHLGFKGEGVFYRYVQKAATKLMKTFEGPHLRYMFYKFDEEDESRLNTGVRGRLMDRVTELVKAGKIKGYDLNEIYKNTRNMKPNREGKAQHDFNYACQRHLEKIKYFV</sequence>
<reference evidence="2" key="1">
    <citation type="submission" date="2019-06" db="EMBL/GenBank/DDBJ databases">
        <authorList>
            <person name="Zheng W."/>
        </authorList>
    </citation>
    <scope>NUCLEOTIDE SEQUENCE</scope>
    <source>
        <strain evidence="2">QDHG01</strain>
    </source>
</reference>
<accession>A0A8J8P648</accession>
<evidence type="ECO:0000313" key="2">
    <source>
        <dbReference type="EMBL" id="TNV87658.1"/>
    </source>
</evidence>
<keyword evidence="3" id="KW-1185">Reference proteome</keyword>
<dbReference type="EMBL" id="RRYP01000293">
    <property type="protein sequence ID" value="TNV87658.1"/>
    <property type="molecule type" value="Genomic_DNA"/>
</dbReference>
<evidence type="ECO:0000259" key="1">
    <source>
        <dbReference type="Pfam" id="PF26188"/>
    </source>
</evidence>
<dbReference type="Pfam" id="PF26188">
    <property type="entry name" value="RESC6"/>
    <property type="match status" value="1"/>
</dbReference>
<dbReference type="AlphaFoldDB" id="A0A8J8P648"/>
<gene>
    <name evidence="2" type="ORF">FGO68_gene16233</name>
</gene>
<evidence type="ECO:0000313" key="3">
    <source>
        <dbReference type="Proteomes" id="UP000785679"/>
    </source>
</evidence>
<comment type="caution">
    <text evidence="2">The sequence shown here is derived from an EMBL/GenBank/DDBJ whole genome shotgun (WGS) entry which is preliminary data.</text>
</comment>
<dbReference type="OrthoDB" id="385235at2759"/>
<dbReference type="InterPro" id="IPR058917">
    <property type="entry name" value="RESC6_dom"/>
</dbReference>